<sequence length="197" mass="22523">MSIRSRSSSPPSHFKHPAKTQTSTMCFLLVNTDHSSLHRLVGIPERRWAEHSPCFHRCRSKYLHDTQNCSITSGQPYFNAQHTAVMNFPPSRPCDYELLAPTWYRENPRRCDFMSQDHSPQQGIFSETQGNPYGTWCMHVVHPSWSYPMIQATPNVFLSMYRGSQVGSPTDIDFSYPSAMNSFTVSSTRQLLSSTHS</sequence>
<organism evidence="1 2">
    <name type="scientific">Armillaria novae-zelandiae</name>
    <dbReference type="NCBI Taxonomy" id="153914"/>
    <lineage>
        <taxon>Eukaryota</taxon>
        <taxon>Fungi</taxon>
        <taxon>Dikarya</taxon>
        <taxon>Basidiomycota</taxon>
        <taxon>Agaricomycotina</taxon>
        <taxon>Agaricomycetes</taxon>
        <taxon>Agaricomycetidae</taxon>
        <taxon>Agaricales</taxon>
        <taxon>Marasmiineae</taxon>
        <taxon>Physalacriaceae</taxon>
        <taxon>Armillaria</taxon>
    </lineage>
</organism>
<protein>
    <submittedName>
        <fullName evidence="1">Uncharacterized protein</fullName>
    </submittedName>
</protein>
<comment type="caution">
    <text evidence="1">The sequence shown here is derived from an EMBL/GenBank/DDBJ whole genome shotgun (WGS) entry which is preliminary data.</text>
</comment>
<reference evidence="1" key="1">
    <citation type="submission" date="2023-06" db="EMBL/GenBank/DDBJ databases">
        <authorList>
            <consortium name="Lawrence Berkeley National Laboratory"/>
            <person name="Ahrendt S."/>
            <person name="Sahu N."/>
            <person name="Indic B."/>
            <person name="Wong-Bajracharya J."/>
            <person name="Merenyi Z."/>
            <person name="Ke H.-M."/>
            <person name="Monk M."/>
            <person name="Kocsube S."/>
            <person name="Drula E."/>
            <person name="Lipzen A."/>
            <person name="Balint B."/>
            <person name="Henrissat B."/>
            <person name="Andreopoulos B."/>
            <person name="Martin F.M."/>
            <person name="Harder C.B."/>
            <person name="Rigling D."/>
            <person name="Ford K.L."/>
            <person name="Foster G.D."/>
            <person name="Pangilinan J."/>
            <person name="Papanicolaou A."/>
            <person name="Barry K."/>
            <person name="LaButti K."/>
            <person name="Viragh M."/>
            <person name="Koriabine M."/>
            <person name="Yan M."/>
            <person name="Riley R."/>
            <person name="Champramary S."/>
            <person name="Plett K.L."/>
            <person name="Tsai I.J."/>
            <person name="Slot J."/>
            <person name="Sipos G."/>
            <person name="Plett J."/>
            <person name="Nagy L.G."/>
            <person name="Grigoriev I.V."/>
        </authorList>
    </citation>
    <scope>NUCLEOTIDE SEQUENCE</scope>
    <source>
        <strain evidence="1">ICMP 16352</strain>
    </source>
</reference>
<dbReference type="EMBL" id="JAUEPR010000002">
    <property type="protein sequence ID" value="KAK0489049.1"/>
    <property type="molecule type" value="Genomic_DNA"/>
</dbReference>
<gene>
    <name evidence="1" type="ORF">IW261DRAFT_391608</name>
</gene>
<proteinExistence type="predicted"/>
<evidence type="ECO:0000313" key="1">
    <source>
        <dbReference type="EMBL" id="KAK0489049.1"/>
    </source>
</evidence>
<evidence type="ECO:0000313" key="2">
    <source>
        <dbReference type="Proteomes" id="UP001175227"/>
    </source>
</evidence>
<accession>A0AA39PSY8</accession>
<keyword evidence="2" id="KW-1185">Reference proteome</keyword>
<dbReference type="AlphaFoldDB" id="A0AA39PSY8"/>
<dbReference type="Proteomes" id="UP001175227">
    <property type="component" value="Unassembled WGS sequence"/>
</dbReference>
<name>A0AA39PSY8_9AGAR</name>